<dbReference type="AlphaFoldDB" id="A0A9D1SXJ6"/>
<dbReference type="SUPFAM" id="SSF53187">
    <property type="entry name" value="Zn-dependent exopeptidases"/>
    <property type="match status" value="1"/>
</dbReference>
<protein>
    <submittedName>
        <fullName evidence="3">Peptidoglycan-binding protein</fullName>
    </submittedName>
</protein>
<dbReference type="InterPro" id="IPR050695">
    <property type="entry name" value="N-acetylmuramoyl_amidase_3"/>
</dbReference>
<organism evidence="3 4">
    <name type="scientific">Candidatus Stercoripulliclostridium merdipullorum</name>
    <dbReference type="NCBI Taxonomy" id="2840952"/>
    <lineage>
        <taxon>Bacteria</taxon>
        <taxon>Bacillati</taxon>
        <taxon>Bacillota</taxon>
        <taxon>Clostridia</taxon>
        <taxon>Eubacteriales</taxon>
        <taxon>Candidatus Stercoripulliclostridium</taxon>
    </lineage>
</organism>
<dbReference type="PANTHER" id="PTHR30404:SF0">
    <property type="entry name" value="N-ACETYLMURAMOYL-L-ALANINE AMIDASE AMIC"/>
    <property type="match status" value="1"/>
</dbReference>
<evidence type="ECO:0000313" key="3">
    <source>
        <dbReference type="EMBL" id="HIU99936.1"/>
    </source>
</evidence>
<gene>
    <name evidence="3" type="ORF">IAB14_02335</name>
</gene>
<evidence type="ECO:0000313" key="4">
    <source>
        <dbReference type="Proteomes" id="UP000886891"/>
    </source>
</evidence>
<feature type="domain" description="MurNAc-LAA" evidence="2">
    <location>
        <begin position="76"/>
        <end position="193"/>
    </location>
</feature>
<dbReference type="SUPFAM" id="SSF47090">
    <property type="entry name" value="PGBD-like"/>
    <property type="match status" value="2"/>
</dbReference>
<evidence type="ECO:0000259" key="2">
    <source>
        <dbReference type="SMART" id="SM00646"/>
    </source>
</evidence>
<comment type="caution">
    <text evidence="3">The sequence shown here is derived from an EMBL/GenBank/DDBJ whole genome shotgun (WGS) entry which is preliminary data.</text>
</comment>
<dbReference type="InterPro" id="IPR002508">
    <property type="entry name" value="MurNAc-LAA_cat"/>
</dbReference>
<evidence type="ECO:0000256" key="1">
    <source>
        <dbReference type="ARBA" id="ARBA00022801"/>
    </source>
</evidence>
<dbReference type="Gene3D" id="3.40.630.40">
    <property type="entry name" value="Zn-dependent exopeptidases"/>
    <property type="match status" value="1"/>
</dbReference>
<dbReference type="Pfam" id="PF01471">
    <property type="entry name" value="PG_binding_1"/>
    <property type="match status" value="2"/>
</dbReference>
<dbReference type="GO" id="GO:0008745">
    <property type="term" value="F:N-acetylmuramoyl-L-alanine amidase activity"/>
    <property type="evidence" value="ECO:0007669"/>
    <property type="project" value="InterPro"/>
</dbReference>
<dbReference type="GO" id="GO:0030288">
    <property type="term" value="C:outer membrane-bounded periplasmic space"/>
    <property type="evidence" value="ECO:0007669"/>
    <property type="project" value="TreeGrafter"/>
</dbReference>
<accession>A0A9D1SXJ6</accession>
<dbReference type="InterPro" id="IPR002477">
    <property type="entry name" value="Peptidoglycan-bd-like"/>
</dbReference>
<dbReference type="InterPro" id="IPR036365">
    <property type="entry name" value="PGBD-like_sf"/>
</dbReference>
<dbReference type="Proteomes" id="UP000886891">
    <property type="component" value="Unassembled WGS sequence"/>
</dbReference>
<dbReference type="InterPro" id="IPR036366">
    <property type="entry name" value="PGBDSf"/>
</dbReference>
<dbReference type="CDD" id="cd02696">
    <property type="entry name" value="MurNAc-LAA"/>
    <property type="match status" value="1"/>
</dbReference>
<dbReference type="PANTHER" id="PTHR30404">
    <property type="entry name" value="N-ACETYLMURAMOYL-L-ALANINE AMIDASE"/>
    <property type="match status" value="1"/>
</dbReference>
<dbReference type="Gene3D" id="1.10.101.10">
    <property type="entry name" value="PGBD-like superfamily/PGBD"/>
    <property type="match status" value="2"/>
</dbReference>
<proteinExistence type="predicted"/>
<reference evidence="3" key="1">
    <citation type="submission" date="2020-10" db="EMBL/GenBank/DDBJ databases">
        <authorList>
            <person name="Gilroy R."/>
        </authorList>
    </citation>
    <scope>NUCLEOTIDE SEQUENCE</scope>
    <source>
        <strain evidence="3">23406</strain>
    </source>
</reference>
<keyword evidence="1" id="KW-0378">Hydrolase</keyword>
<reference evidence="3" key="2">
    <citation type="journal article" date="2021" name="PeerJ">
        <title>Extensive microbial diversity within the chicken gut microbiome revealed by metagenomics and culture.</title>
        <authorList>
            <person name="Gilroy R."/>
            <person name="Ravi A."/>
            <person name="Getino M."/>
            <person name="Pursley I."/>
            <person name="Horton D.L."/>
            <person name="Alikhan N.F."/>
            <person name="Baker D."/>
            <person name="Gharbi K."/>
            <person name="Hall N."/>
            <person name="Watson M."/>
            <person name="Adriaenssens E.M."/>
            <person name="Foster-Nyarko E."/>
            <person name="Jarju S."/>
            <person name="Secka A."/>
            <person name="Antonio M."/>
            <person name="Oren A."/>
            <person name="Chaudhuri R.R."/>
            <person name="La Ragione R."/>
            <person name="Hildebrand F."/>
            <person name="Pallen M.J."/>
        </authorList>
    </citation>
    <scope>NUCLEOTIDE SEQUENCE</scope>
    <source>
        <strain evidence="3">23406</strain>
    </source>
</reference>
<dbReference type="GO" id="GO:0009253">
    <property type="term" value="P:peptidoglycan catabolic process"/>
    <property type="evidence" value="ECO:0007669"/>
    <property type="project" value="InterPro"/>
</dbReference>
<dbReference type="EMBL" id="DVOH01000016">
    <property type="protein sequence ID" value="HIU99936.1"/>
    <property type="molecule type" value="Genomic_DNA"/>
</dbReference>
<sequence length="352" mass="39230">MNDPENYLIAANDEHGVNPPTAGKRTPIMPYLERSIYENEFNRATKLYFMQACLRNGFRVFDVKPEEWDVPLATRARRVNLIRPSLLVTFAYNAFGTGATFNAASGFETFYSLRNPQPERSRQLAEEIFEQLAIGTPQRPRRVGTLDITMLSSVVCPAALVEAGFMTNFEEAKRMLDPDYQIEVAEETCKGVAMYLNTPYIGRDDRSVYPLLRRGSSGRMVELMQLLLDQNGCDLVADGIFGAKTEACVRAFQRENGLVEDGLVGDNTWRTLLVFAPRPTLAEGSRGAYVRYLQQKLESKLYPVGTVDGIFGSKTKNAVMAFQRENGLEADGIVGPRTWAALEPIGGGRSEP</sequence>
<dbReference type="SMART" id="SM00646">
    <property type="entry name" value="Ami_3"/>
    <property type="match status" value="1"/>
</dbReference>
<name>A0A9D1SXJ6_9FIRM</name>
<dbReference type="Pfam" id="PF01520">
    <property type="entry name" value="Amidase_3"/>
    <property type="match status" value="1"/>
</dbReference>